<dbReference type="GO" id="GO:0043565">
    <property type="term" value="F:sequence-specific DNA binding"/>
    <property type="evidence" value="ECO:0007669"/>
    <property type="project" value="InterPro"/>
</dbReference>
<dbReference type="InterPro" id="IPR003660">
    <property type="entry name" value="HAMP_dom"/>
</dbReference>
<dbReference type="InterPro" id="IPR018060">
    <property type="entry name" value="HTH_AraC"/>
</dbReference>
<dbReference type="PROSITE" id="PS00041">
    <property type="entry name" value="HTH_ARAC_FAMILY_1"/>
    <property type="match status" value="1"/>
</dbReference>
<dbReference type="SUPFAM" id="SSF158472">
    <property type="entry name" value="HAMP domain-like"/>
    <property type="match status" value="1"/>
</dbReference>
<feature type="domain" description="HTH araC/xylS-type" evidence="6">
    <location>
        <begin position="653"/>
        <end position="752"/>
    </location>
</feature>
<keyword evidence="5" id="KW-1133">Transmembrane helix</keyword>
<evidence type="ECO:0000256" key="3">
    <source>
        <dbReference type="ARBA" id="ARBA00023163"/>
    </source>
</evidence>
<feature type="transmembrane region" description="Helical" evidence="5">
    <location>
        <begin position="14"/>
        <end position="38"/>
    </location>
</feature>
<dbReference type="PANTHER" id="PTHR43280">
    <property type="entry name" value="ARAC-FAMILY TRANSCRIPTIONAL REGULATOR"/>
    <property type="match status" value="1"/>
</dbReference>
<evidence type="ECO:0000313" key="8">
    <source>
        <dbReference type="EMBL" id="MDA3732000.1"/>
    </source>
</evidence>
<sequence>MRKTQFKKLPLKKVYYFVFAFFIVLPILIIFIAALNWLNWEFREQAIHNIEQAQETIRTELMADINAMSMKLSHLIYTNDNEVINYVSKMDTLDQVERYHYEQKLNQASSLALEPTKNIISLGFHMKNGKNIYVKNPIKRTDIELKETEWYKEALENPNTVHLGAYDTAYMNDLFTGGKKDLFILVYALSPNVVIDRSQKIEMITMYQSVSAGERIRQYNNQYLEGQNKLGVTLIRDQNGEIIFSTIEGDTYKEDQKNVLCITSPIFYNNTTWYIESYIQTSHLMGDYWEKAFIILGVAIIILALVGYCLSYFLKSIVRPIEEMSTALKTVEEGNLDIHILPSGQHELRTMIHSFNAMVRRLKALIDEYEDKIRNTEKTPQDYFELLLKEEISVAEAKSKCKELFSDRFIIIGLWLEGAHHQENESDSREKLICHFQKNPRFSSRCLVYAQTPSFFLVFYSVREEGDKGNIKQMLGELQHSSMKQFNIQITACVGALQAESTQFEEAVDVIKKQMCLRYLKGNQGIIDLEEDKEQLEEILELSKNYLQLANALYIADEKNMVEEREKLFEQFAKKDETHAINHVLAAVLAIGMQSSIHHFSFIDIFGQRYDYIEKLKRIEDIRQLKLWVTNYFEWIMDYSASKLNISETDIIIKAKRYMIDHFDDSELCLAKVAEYVGLNEKYFANRFSKEAGETFLTYLTGIRMQKSKEMLRTTQFKVYEIAEMVGYHNVEHFNRVFKKINDITPAQYRKTM</sequence>
<dbReference type="SMART" id="SM00342">
    <property type="entry name" value="HTH_ARAC"/>
    <property type="match status" value="1"/>
</dbReference>
<feature type="transmembrane region" description="Helical" evidence="5">
    <location>
        <begin position="292"/>
        <end position="314"/>
    </location>
</feature>
<evidence type="ECO:0000256" key="4">
    <source>
        <dbReference type="SAM" id="Coils"/>
    </source>
</evidence>
<dbReference type="PROSITE" id="PS01124">
    <property type="entry name" value="HTH_ARAC_FAMILY_2"/>
    <property type="match status" value="1"/>
</dbReference>
<evidence type="ECO:0000256" key="5">
    <source>
        <dbReference type="SAM" id="Phobius"/>
    </source>
</evidence>
<dbReference type="Gene3D" id="1.10.10.60">
    <property type="entry name" value="Homeodomain-like"/>
    <property type="match status" value="2"/>
</dbReference>
<name>A0AA42DNE1_9FIRM</name>
<dbReference type="GO" id="GO:0007165">
    <property type="term" value="P:signal transduction"/>
    <property type="evidence" value="ECO:0007669"/>
    <property type="project" value="InterPro"/>
</dbReference>
<protein>
    <submittedName>
        <fullName evidence="8">Helix-turn-helix domain-containing protein</fullName>
    </submittedName>
</protein>
<dbReference type="AlphaFoldDB" id="A0AA42DNE1"/>
<dbReference type="PANTHER" id="PTHR43280:SF10">
    <property type="entry name" value="REGULATORY PROTEIN POCR"/>
    <property type="match status" value="1"/>
</dbReference>
<gene>
    <name evidence="8" type="ORF">PBV87_10960</name>
</gene>
<evidence type="ECO:0000256" key="1">
    <source>
        <dbReference type="ARBA" id="ARBA00023015"/>
    </source>
</evidence>
<dbReference type="InterPro" id="IPR018062">
    <property type="entry name" value="HTH_AraC-typ_CS"/>
</dbReference>
<keyword evidence="1" id="KW-0805">Transcription regulation</keyword>
<dbReference type="Pfam" id="PF12833">
    <property type="entry name" value="HTH_18"/>
    <property type="match status" value="1"/>
</dbReference>
<dbReference type="GO" id="GO:0016020">
    <property type="term" value="C:membrane"/>
    <property type="evidence" value="ECO:0007669"/>
    <property type="project" value="InterPro"/>
</dbReference>
<dbReference type="InterPro" id="IPR020449">
    <property type="entry name" value="Tscrpt_reg_AraC-type_HTH"/>
</dbReference>
<evidence type="ECO:0000313" key="9">
    <source>
        <dbReference type="Proteomes" id="UP001169242"/>
    </source>
</evidence>
<dbReference type="SMART" id="SM00304">
    <property type="entry name" value="HAMP"/>
    <property type="match status" value="1"/>
</dbReference>
<keyword evidence="5" id="KW-0472">Membrane</keyword>
<comment type="caution">
    <text evidence="8">The sequence shown here is derived from an EMBL/GenBank/DDBJ whole genome shotgun (WGS) entry which is preliminary data.</text>
</comment>
<dbReference type="PRINTS" id="PR00032">
    <property type="entry name" value="HTHARAC"/>
</dbReference>
<dbReference type="EMBL" id="JAQIFT010000044">
    <property type="protein sequence ID" value="MDA3732000.1"/>
    <property type="molecule type" value="Genomic_DNA"/>
</dbReference>
<accession>A0AA42DNE1</accession>
<dbReference type="RefSeq" id="WP_271012299.1">
    <property type="nucleotide sequence ID" value="NZ_JAQIFT010000044.1"/>
</dbReference>
<feature type="coiled-coil region" evidence="4">
    <location>
        <begin position="352"/>
        <end position="379"/>
    </location>
</feature>
<reference evidence="8" key="1">
    <citation type="journal article" date="2023" name="Int. J. Syst. Evol. Microbiol.">
        <title>&lt;i&gt;Holtiella tumoricola&lt;/i&gt; gen. nov. sp. nov., isolated from a human clinical sample.</title>
        <authorList>
            <person name="Allen-Vercoe E."/>
            <person name="Daigneault M.C."/>
            <person name="Vancuren S.J."/>
            <person name="Cochrane K."/>
            <person name="O'Neal L.L."/>
            <person name="Sankaranarayanan K."/>
            <person name="Lawson P.A."/>
        </authorList>
    </citation>
    <scope>NUCLEOTIDE SEQUENCE</scope>
    <source>
        <strain evidence="8">CC70A</strain>
    </source>
</reference>
<keyword evidence="5" id="KW-0812">Transmembrane</keyword>
<dbReference type="Gene3D" id="6.10.340.10">
    <property type="match status" value="1"/>
</dbReference>
<feature type="domain" description="HAMP" evidence="7">
    <location>
        <begin position="315"/>
        <end position="367"/>
    </location>
</feature>
<evidence type="ECO:0000256" key="2">
    <source>
        <dbReference type="ARBA" id="ARBA00023125"/>
    </source>
</evidence>
<dbReference type="CDD" id="cd06225">
    <property type="entry name" value="HAMP"/>
    <property type="match status" value="1"/>
</dbReference>
<evidence type="ECO:0000259" key="6">
    <source>
        <dbReference type="PROSITE" id="PS01124"/>
    </source>
</evidence>
<dbReference type="GO" id="GO:0003700">
    <property type="term" value="F:DNA-binding transcription factor activity"/>
    <property type="evidence" value="ECO:0007669"/>
    <property type="project" value="InterPro"/>
</dbReference>
<dbReference type="SUPFAM" id="SSF46689">
    <property type="entry name" value="Homeodomain-like"/>
    <property type="match status" value="1"/>
</dbReference>
<dbReference type="PROSITE" id="PS50885">
    <property type="entry name" value="HAMP"/>
    <property type="match status" value="1"/>
</dbReference>
<dbReference type="Proteomes" id="UP001169242">
    <property type="component" value="Unassembled WGS sequence"/>
</dbReference>
<evidence type="ECO:0000259" key="7">
    <source>
        <dbReference type="PROSITE" id="PS50885"/>
    </source>
</evidence>
<keyword evidence="9" id="KW-1185">Reference proteome</keyword>
<keyword evidence="3" id="KW-0804">Transcription</keyword>
<dbReference type="Pfam" id="PF00672">
    <property type="entry name" value="HAMP"/>
    <property type="match status" value="1"/>
</dbReference>
<organism evidence="8 9">
    <name type="scientific">Holtiella tumoricola</name>
    <dbReference type="NCBI Taxonomy" id="3018743"/>
    <lineage>
        <taxon>Bacteria</taxon>
        <taxon>Bacillati</taxon>
        <taxon>Bacillota</taxon>
        <taxon>Clostridia</taxon>
        <taxon>Lachnospirales</taxon>
        <taxon>Cellulosilyticaceae</taxon>
        <taxon>Holtiella</taxon>
    </lineage>
</organism>
<keyword evidence="4" id="KW-0175">Coiled coil</keyword>
<proteinExistence type="predicted"/>
<keyword evidence="2" id="KW-0238">DNA-binding</keyword>
<dbReference type="InterPro" id="IPR009057">
    <property type="entry name" value="Homeodomain-like_sf"/>
</dbReference>